<protein>
    <recommendedName>
        <fullName evidence="3">DUF1127 domain-containing protein</fullName>
    </recommendedName>
</protein>
<dbReference type="AlphaFoldDB" id="S9Q6N7"/>
<evidence type="ECO:0000313" key="2">
    <source>
        <dbReference type="Proteomes" id="UP000015347"/>
    </source>
</evidence>
<name>S9Q6N7_9RHOB</name>
<keyword evidence="2" id="KW-1185">Reference proteome</keyword>
<dbReference type="STRING" id="1123237.Salmuc_01137"/>
<dbReference type="Proteomes" id="UP000015347">
    <property type="component" value="Unassembled WGS sequence"/>
</dbReference>
<dbReference type="OrthoDB" id="7867799at2"/>
<evidence type="ECO:0008006" key="3">
    <source>
        <dbReference type="Google" id="ProtNLM"/>
    </source>
</evidence>
<gene>
    <name evidence="1" type="ORF">Salmuc_01137</name>
</gene>
<dbReference type="EMBL" id="APVH01000069">
    <property type="protein sequence ID" value="EPX75672.1"/>
    <property type="molecule type" value="Genomic_DNA"/>
</dbReference>
<accession>S9Q6N7</accession>
<dbReference type="RefSeq" id="WP_020041639.1">
    <property type="nucleotide sequence ID" value="NZ_KE557289.1"/>
</dbReference>
<comment type="caution">
    <text evidence="1">The sequence shown here is derived from an EMBL/GenBank/DDBJ whole genome shotgun (WGS) entry which is preliminary data.</text>
</comment>
<reference evidence="2" key="1">
    <citation type="journal article" date="2014" name="Stand. Genomic Sci.">
        <title>Genome sequence of the exopolysaccharide-producing Salipiger mucosus type strain (DSM 16094(T)), a moderately halophilic member of the Roseobacter clade.</title>
        <authorList>
            <person name="Riedel T."/>
            <person name="Spring S."/>
            <person name="Fiebig A."/>
            <person name="Petersen J."/>
            <person name="Kyrpides N.C."/>
            <person name="Goker M."/>
            <person name="Klenk H.P."/>
        </authorList>
    </citation>
    <scope>NUCLEOTIDE SEQUENCE [LARGE SCALE GENOMIC DNA]</scope>
    <source>
        <strain evidence="2">DSM 16094</strain>
    </source>
</reference>
<sequence length="72" mass="8322">MSATDIHSVPHHDTDDRGILTRIFDGLISLAEKNQRLRQADKLSAMSDAELARRGLRRDEIVHHVFRDQLYI</sequence>
<organism evidence="1 2">
    <name type="scientific">Salipiger mucosus DSM 16094</name>
    <dbReference type="NCBI Taxonomy" id="1123237"/>
    <lineage>
        <taxon>Bacteria</taxon>
        <taxon>Pseudomonadati</taxon>
        <taxon>Pseudomonadota</taxon>
        <taxon>Alphaproteobacteria</taxon>
        <taxon>Rhodobacterales</taxon>
        <taxon>Roseobacteraceae</taxon>
        <taxon>Salipiger</taxon>
    </lineage>
</organism>
<evidence type="ECO:0000313" key="1">
    <source>
        <dbReference type="EMBL" id="EPX75672.1"/>
    </source>
</evidence>
<proteinExistence type="predicted"/>
<dbReference type="HOGENOM" id="CLU_196826_2_0_5"/>